<dbReference type="EMBL" id="CP017305">
    <property type="protein sequence ID" value="AOS83139.1"/>
    <property type="molecule type" value="Genomic_DNA"/>
</dbReference>
<organism evidence="7 8">
    <name type="scientific">Chlorobaculum limnaeum</name>
    <dbReference type="NCBI Taxonomy" id="274537"/>
    <lineage>
        <taxon>Bacteria</taxon>
        <taxon>Pseudomonadati</taxon>
        <taxon>Chlorobiota</taxon>
        <taxon>Chlorobiia</taxon>
        <taxon>Chlorobiales</taxon>
        <taxon>Chlorobiaceae</taxon>
        <taxon>Chlorobaculum</taxon>
    </lineage>
</organism>
<name>A0A1D8D6C9_CHLLM</name>
<keyword evidence="8" id="KW-1185">Reference proteome</keyword>
<accession>A0A1D8D6C9</accession>
<dbReference type="InterPro" id="IPR000994">
    <property type="entry name" value="Pept_M24"/>
</dbReference>
<dbReference type="Pfam" id="PF01321">
    <property type="entry name" value="Creatinase_N"/>
    <property type="match status" value="1"/>
</dbReference>
<keyword evidence="4" id="KW-0482">Metalloprotease</keyword>
<dbReference type="Pfam" id="PF00557">
    <property type="entry name" value="Peptidase_M24"/>
    <property type="match status" value="1"/>
</dbReference>
<dbReference type="Gene3D" id="3.40.350.10">
    <property type="entry name" value="Creatinase/prolidase N-terminal domain"/>
    <property type="match status" value="1"/>
</dbReference>
<proteinExistence type="predicted"/>
<dbReference type="AlphaFoldDB" id="A0A1D8D6C9"/>
<evidence type="ECO:0000313" key="8">
    <source>
        <dbReference type="Proteomes" id="UP000095185"/>
    </source>
</evidence>
<dbReference type="KEGG" id="clz:BIU88_02650"/>
<dbReference type="PRINTS" id="PR00599">
    <property type="entry name" value="MAPEPTIDASE"/>
</dbReference>
<dbReference type="InterPro" id="IPR029149">
    <property type="entry name" value="Creatin/AminoP/Spt16_N"/>
</dbReference>
<dbReference type="InterPro" id="IPR050659">
    <property type="entry name" value="Peptidase_M24B"/>
</dbReference>
<dbReference type="InterPro" id="IPR001714">
    <property type="entry name" value="Pept_M24_MAP"/>
</dbReference>
<dbReference type="GO" id="GO:0046872">
    <property type="term" value="F:metal ion binding"/>
    <property type="evidence" value="ECO:0007669"/>
    <property type="project" value="UniProtKB-KW"/>
</dbReference>
<dbReference type="GO" id="GO:0004177">
    <property type="term" value="F:aminopeptidase activity"/>
    <property type="evidence" value="ECO:0007669"/>
    <property type="project" value="UniProtKB-ARBA"/>
</dbReference>
<gene>
    <name evidence="7" type="ORF">BIU88_02650</name>
</gene>
<dbReference type="Gene3D" id="3.90.230.10">
    <property type="entry name" value="Creatinase/methionine aminopeptidase superfamily"/>
    <property type="match status" value="1"/>
</dbReference>
<keyword evidence="2" id="KW-0479">Metal-binding</keyword>
<evidence type="ECO:0000259" key="6">
    <source>
        <dbReference type="Pfam" id="PF01321"/>
    </source>
</evidence>
<dbReference type="RefSeq" id="WP_069808865.1">
    <property type="nucleotide sequence ID" value="NZ_CP017305.1"/>
</dbReference>
<dbReference type="GO" id="GO:0006508">
    <property type="term" value="P:proteolysis"/>
    <property type="evidence" value="ECO:0007669"/>
    <property type="project" value="UniProtKB-KW"/>
</dbReference>
<dbReference type="PROSITE" id="PS00491">
    <property type="entry name" value="PROLINE_PEPTIDASE"/>
    <property type="match status" value="1"/>
</dbReference>
<sequence length="364" mass="39682">MSHDILHTYRSTLRTKIFRKMTAAGVDSLLVTDLATIRWLTGFSGSNARLLFAGDATSVLFTDFRYQEQVRQETSGIATVILKDSLPVELASGSFRLGDKMALQADHITWHEMQRLSEKLGHLEFAPVSAFFDEFREINHIEELDRMRRAVALSETVLEAVIGMIAPGVTEIDIAAEITYRHRKLGAEKDSFDPIVAGGAHGAMPHAKPTAAAFEPGTLIVIDMGCIVDGYASDQTRTVAFGRISDEQRNVYRIVQEAQQLGIDAARAGMAARDLDAEVRNFIAAAGYGEAFGHGLGHGVGVEVHESPRVGTASTGILREGTLFTVEPGIYIPGRFGVRIEDMVALGPDGAEPLQRFTKDLIEL</sequence>
<dbReference type="STRING" id="274537.BIU88_02650"/>
<evidence type="ECO:0000256" key="3">
    <source>
        <dbReference type="ARBA" id="ARBA00022801"/>
    </source>
</evidence>
<protein>
    <submittedName>
        <fullName evidence="7">Peptidase M24</fullName>
    </submittedName>
</protein>
<evidence type="ECO:0000256" key="4">
    <source>
        <dbReference type="ARBA" id="ARBA00023049"/>
    </source>
</evidence>
<feature type="domain" description="Peptidase M24" evidence="5">
    <location>
        <begin position="146"/>
        <end position="345"/>
    </location>
</feature>
<evidence type="ECO:0000256" key="2">
    <source>
        <dbReference type="ARBA" id="ARBA00022723"/>
    </source>
</evidence>
<evidence type="ECO:0000256" key="1">
    <source>
        <dbReference type="ARBA" id="ARBA00022670"/>
    </source>
</evidence>
<keyword evidence="1" id="KW-0645">Protease</keyword>
<dbReference type="CDD" id="cd01092">
    <property type="entry name" value="APP-like"/>
    <property type="match status" value="1"/>
</dbReference>
<evidence type="ECO:0000313" key="7">
    <source>
        <dbReference type="EMBL" id="AOS83139.1"/>
    </source>
</evidence>
<dbReference type="Proteomes" id="UP000095185">
    <property type="component" value="Chromosome"/>
</dbReference>
<dbReference type="GO" id="GO:0008235">
    <property type="term" value="F:metalloexopeptidase activity"/>
    <property type="evidence" value="ECO:0007669"/>
    <property type="project" value="UniProtKB-ARBA"/>
</dbReference>
<dbReference type="InterPro" id="IPR036005">
    <property type="entry name" value="Creatinase/aminopeptidase-like"/>
</dbReference>
<dbReference type="InterPro" id="IPR000587">
    <property type="entry name" value="Creatinase_N"/>
</dbReference>
<dbReference type="SUPFAM" id="SSF53092">
    <property type="entry name" value="Creatinase/prolidase N-terminal domain"/>
    <property type="match status" value="1"/>
</dbReference>
<evidence type="ECO:0000259" key="5">
    <source>
        <dbReference type="Pfam" id="PF00557"/>
    </source>
</evidence>
<dbReference type="OrthoDB" id="9806388at2"/>
<dbReference type="PANTHER" id="PTHR46112:SF3">
    <property type="entry name" value="AMINOPEPTIDASE YPDF"/>
    <property type="match status" value="1"/>
</dbReference>
<feature type="domain" description="Creatinase N-terminal" evidence="6">
    <location>
        <begin position="16"/>
        <end position="138"/>
    </location>
</feature>
<dbReference type="PANTHER" id="PTHR46112">
    <property type="entry name" value="AMINOPEPTIDASE"/>
    <property type="match status" value="1"/>
</dbReference>
<dbReference type="SUPFAM" id="SSF55920">
    <property type="entry name" value="Creatinase/aminopeptidase"/>
    <property type="match status" value="1"/>
</dbReference>
<keyword evidence="3" id="KW-0378">Hydrolase</keyword>
<reference evidence="7" key="1">
    <citation type="submission" date="2016-09" db="EMBL/GenBank/DDBJ databases">
        <title>Genome sequence of Chlorobaculum limnaeum.</title>
        <authorList>
            <person name="Liu Z."/>
            <person name="Tank M."/>
            <person name="Bryant D.A."/>
        </authorList>
    </citation>
    <scope>NUCLEOTIDE SEQUENCE [LARGE SCALE GENOMIC DNA]</scope>
    <source>
        <strain evidence="7">DSM 1677</strain>
    </source>
</reference>
<dbReference type="InterPro" id="IPR001131">
    <property type="entry name" value="Peptidase_M24B_aminopep-P_CS"/>
</dbReference>